<dbReference type="Proteomes" id="UP001595556">
    <property type="component" value="Unassembled WGS sequence"/>
</dbReference>
<dbReference type="SUPFAM" id="SSF51905">
    <property type="entry name" value="FAD/NAD(P)-binding domain"/>
    <property type="match status" value="1"/>
</dbReference>
<dbReference type="InterPro" id="IPR036188">
    <property type="entry name" value="FAD/NAD-bd_sf"/>
</dbReference>
<dbReference type="Gene3D" id="3.30.9.10">
    <property type="entry name" value="D-Amino Acid Oxidase, subunit A, domain 2"/>
    <property type="match status" value="1"/>
</dbReference>
<keyword evidence="5" id="KW-1185">Reference proteome</keyword>
<evidence type="ECO:0000256" key="2">
    <source>
        <dbReference type="ARBA" id="ARBA00023002"/>
    </source>
</evidence>
<feature type="domain" description="FAD dependent oxidoreductase" evidence="3">
    <location>
        <begin position="2"/>
        <end position="402"/>
    </location>
</feature>
<evidence type="ECO:0000256" key="1">
    <source>
        <dbReference type="ARBA" id="ARBA00009410"/>
    </source>
</evidence>
<evidence type="ECO:0000313" key="5">
    <source>
        <dbReference type="Proteomes" id="UP001595556"/>
    </source>
</evidence>
<sequence length="434" mass="47899">MKVIVLGSGIIGVATAWFASQQGHEVVVIDRQPGPAQETSFANGCQISVSYAEPWASPGALLKLIKWLGKEDAPLLFRPRPELAQWLWGLRFLRECTPGRVRHNIQNLVGMCAYSRDVLQSLRREIGIDYDHLERGIVNFYTSHEEAEGADQNAAVMRELGCNRHVISKEDVLRIEPALQPIADRIVAGDYTAEDETGDIYKFTLALTERCKARGVQFHFNHQITRLLRGGDRIEGVELIGSDGKYRVERADAYVTALGSFTPFALETAGLSAPIYPTKGYSATFRITDASKAPWVSVADSNFKMVFTRIGDRLRIAGTAELNGWNRELNPARCEALRRRTRELFPEACDYDTPLYWTGLRPSTPSNIPLIGRTRVSNLYINAGHGTLGWTMGCGSGKAMADILSGRAPEVDFAFTGDVPRPAPGMGRRAAVSA</sequence>
<dbReference type="PANTHER" id="PTHR13847">
    <property type="entry name" value="SARCOSINE DEHYDROGENASE-RELATED"/>
    <property type="match status" value="1"/>
</dbReference>
<dbReference type="PANTHER" id="PTHR13847:SF280">
    <property type="entry name" value="D-AMINO ACID DEHYDROGENASE"/>
    <property type="match status" value="1"/>
</dbReference>
<organism evidence="4 5">
    <name type="scientific">Piscinibacterium candidicorallinum</name>
    <dbReference type="NCBI Taxonomy" id="1793872"/>
    <lineage>
        <taxon>Bacteria</taxon>
        <taxon>Pseudomonadati</taxon>
        <taxon>Pseudomonadota</taxon>
        <taxon>Betaproteobacteria</taxon>
        <taxon>Burkholderiales</taxon>
        <taxon>Piscinibacterium</taxon>
    </lineage>
</organism>
<comment type="similarity">
    <text evidence="1">Belongs to the DadA oxidoreductase family.</text>
</comment>
<protein>
    <submittedName>
        <fullName evidence="4">D-amino acid dehydrogenase</fullName>
        <ecNumber evidence="4">1.4.99.-</ecNumber>
    </submittedName>
</protein>
<dbReference type="Pfam" id="PF01266">
    <property type="entry name" value="DAO"/>
    <property type="match status" value="1"/>
</dbReference>
<keyword evidence="2 4" id="KW-0560">Oxidoreductase</keyword>
<dbReference type="EMBL" id="JBHRTI010000003">
    <property type="protein sequence ID" value="MFC3147419.1"/>
    <property type="molecule type" value="Genomic_DNA"/>
</dbReference>
<name>A0ABV7H0I3_9BURK</name>
<evidence type="ECO:0000313" key="4">
    <source>
        <dbReference type="EMBL" id="MFC3147419.1"/>
    </source>
</evidence>
<dbReference type="GO" id="GO:0016491">
    <property type="term" value="F:oxidoreductase activity"/>
    <property type="evidence" value="ECO:0007669"/>
    <property type="project" value="UniProtKB-KW"/>
</dbReference>
<proteinExistence type="inferred from homology"/>
<dbReference type="Gene3D" id="3.50.50.60">
    <property type="entry name" value="FAD/NAD(P)-binding domain"/>
    <property type="match status" value="2"/>
</dbReference>
<accession>A0ABV7H0I3</accession>
<dbReference type="InterPro" id="IPR006076">
    <property type="entry name" value="FAD-dep_OxRdtase"/>
</dbReference>
<evidence type="ECO:0000259" key="3">
    <source>
        <dbReference type="Pfam" id="PF01266"/>
    </source>
</evidence>
<gene>
    <name evidence="4" type="ORF">ACFOEN_07180</name>
</gene>
<reference evidence="5" key="1">
    <citation type="journal article" date="2019" name="Int. J. Syst. Evol. Microbiol.">
        <title>The Global Catalogue of Microorganisms (GCM) 10K type strain sequencing project: providing services to taxonomists for standard genome sequencing and annotation.</title>
        <authorList>
            <consortium name="The Broad Institute Genomics Platform"/>
            <consortium name="The Broad Institute Genome Sequencing Center for Infectious Disease"/>
            <person name="Wu L."/>
            <person name="Ma J."/>
        </authorList>
    </citation>
    <scope>NUCLEOTIDE SEQUENCE [LARGE SCALE GENOMIC DNA]</scope>
    <source>
        <strain evidence="5">KCTC 52168</strain>
    </source>
</reference>
<dbReference type="NCBIfam" id="NF001933">
    <property type="entry name" value="PRK00711.1"/>
    <property type="match status" value="1"/>
</dbReference>
<dbReference type="RefSeq" id="WP_377302410.1">
    <property type="nucleotide sequence ID" value="NZ_CP180191.1"/>
</dbReference>
<comment type="caution">
    <text evidence="4">The sequence shown here is derived from an EMBL/GenBank/DDBJ whole genome shotgun (WGS) entry which is preliminary data.</text>
</comment>
<dbReference type="SUPFAM" id="SSF54373">
    <property type="entry name" value="FAD-linked reductases, C-terminal domain"/>
    <property type="match status" value="1"/>
</dbReference>
<dbReference type="EC" id="1.4.99.-" evidence="4"/>